<comment type="caution">
    <text evidence="3">The sequence shown here is derived from an EMBL/GenBank/DDBJ whole genome shotgun (WGS) entry which is preliminary data.</text>
</comment>
<dbReference type="SUPFAM" id="SSF51735">
    <property type="entry name" value="NAD(P)-binding Rossmann-fold domains"/>
    <property type="match status" value="1"/>
</dbReference>
<dbReference type="Proteomes" id="UP001172673">
    <property type="component" value="Unassembled WGS sequence"/>
</dbReference>
<dbReference type="InterPro" id="IPR051019">
    <property type="entry name" value="VLCFA-Steroid_DH"/>
</dbReference>
<dbReference type="AlphaFoldDB" id="A0AA38X5F0"/>
<evidence type="ECO:0000256" key="2">
    <source>
        <dbReference type="ARBA" id="ARBA00023002"/>
    </source>
</evidence>
<keyword evidence="4" id="KW-1185">Reference proteome</keyword>
<proteinExistence type="inferred from homology"/>
<gene>
    <name evidence="3" type="ORF">H2200_008154</name>
</gene>
<dbReference type="Gene3D" id="3.40.50.720">
    <property type="entry name" value="NAD(P)-binding Rossmann-like Domain"/>
    <property type="match status" value="1"/>
</dbReference>
<dbReference type="InterPro" id="IPR036291">
    <property type="entry name" value="NAD(P)-bd_dom_sf"/>
</dbReference>
<organism evidence="3 4">
    <name type="scientific">Cladophialophora chaetospira</name>
    <dbReference type="NCBI Taxonomy" id="386627"/>
    <lineage>
        <taxon>Eukaryota</taxon>
        <taxon>Fungi</taxon>
        <taxon>Dikarya</taxon>
        <taxon>Ascomycota</taxon>
        <taxon>Pezizomycotina</taxon>
        <taxon>Eurotiomycetes</taxon>
        <taxon>Chaetothyriomycetidae</taxon>
        <taxon>Chaetothyriales</taxon>
        <taxon>Herpotrichiellaceae</taxon>
        <taxon>Cladophialophora</taxon>
    </lineage>
</organism>
<comment type="similarity">
    <text evidence="1">Belongs to the short-chain dehydrogenases/reductases (SDR) family.</text>
</comment>
<evidence type="ECO:0008006" key="5">
    <source>
        <dbReference type="Google" id="ProtNLM"/>
    </source>
</evidence>
<keyword evidence="2" id="KW-0560">Oxidoreductase</keyword>
<accession>A0AA38X5F0</accession>
<dbReference type="PANTHER" id="PTHR43899:SF13">
    <property type="entry name" value="RH59310P"/>
    <property type="match status" value="1"/>
</dbReference>
<dbReference type="GO" id="GO:0016491">
    <property type="term" value="F:oxidoreductase activity"/>
    <property type="evidence" value="ECO:0007669"/>
    <property type="project" value="UniProtKB-KW"/>
</dbReference>
<evidence type="ECO:0000256" key="1">
    <source>
        <dbReference type="ARBA" id="ARBA00006484"/>
    </source>
</evidence>
<sequence length="322" mass="35172">MASLLQTTLSWLQFFTIAYIATKVIRTLQFYFLYHSDLSKYKPASGKAWALITGSSDGIGKACAEELCRFGFNVIIHGRNEKKLKGVKAELEKEFPGREVRLFVQEATGPWTDKTDSTVLALVKDINLTILINNVGGGVGIKPDFGFIAQRSAKDIYDRINANATFMTQITRVLIPVLSRDKSQRSVICNISSAAELVPAAYLVDYSATKAYVSRFSLSLNEELKISSPNIDVHSYIVGEVATAGSGQDATVDTVFLPGANRFARAAVSKLGCGHVVCTPYWPHGLGAGFITSLPDWASGKLMSYMVGQLKAKRGQEDAKQR</sequence>
<protein>
    <recommendedName>
        <fullName evidence="5">Very-long-chain 3-oxoacyl-CoA reductase</fullName>
    </recommendedName>
</protein>
<dbReference type="PIRSF" id="PIRSF000126">
    <property type="entry name" value="11-beta-HSD1"/>
    <property type="match status" value="1"/>
</dbReference>
<evidence type="ECO:0000313" key="3">
    <source>
        <dbReference type="EMBL" id="KAJ9607082.1"/>
    </source>
</evidence>
<dbReference type="PANTHER" id="PTHR43899">
    <property type="entry name" value="RH59310P"/>
    <property type="match status" value="1"/>
</dbReference>
<evidence type="ECO:0000313" key="4">
    <source>
        <dbReference type="Proteomes" id="UP001172673"/>
    </source>
</evidence>
<dbReference type="EMBL" id="JAPDRK010000012">
    <property type="protein sequence ID" value="KAJ9607082.1"/>
    <property type="molecule type" value="Genomic_DNA"/>
</dbReference>
<dbReference type="Pfam" id="PF00106">
    <property type="entry name" value="adh_short"/>
    <property type="match status" value="1"/>
</dbReference>
<dbReference type="GO" id="GO:0005783">
    <property type="term" value="C:endoplasmic reticulum"/>
    <property type="evidence" value="ECO:0007669"/>
    <property type="project" value="TreeGrafter"/>
</dbReference>
<reference evidence="3" key="1">
    <citation type="submission" date="2022-10" db="EMBL/GenBank/DDBJ databases">
        <title>Culturing micro-colonial fungi from biological soil crusts in the Mojave desert and describing Neophaeococcomyces mojavensis, and introducing the new genera and species Taxawa tesnikishii.</title>
        <authorList>
            <person name="Kurbessoian T."/>
            <person name="Stajich J.E."/>
        </authorList>
    </citation>
    <scope>NUCLEOTIDE SEQUENCE</scope>
    <source>
        <strain evidence="3">TK_41</strain>
    </source>
</reference>
<dbReference type="InterPro" id="IPR002347">
    <property type="entry name" value="SDR_fam"/>
</dbReference>
<name>A0AA38X5F0_9EURO</name>
<dbReference type="PRINTS" id="PR00081">
    <property type="entry name" value="GDHRDH"/>
</dbReference>